<dbReference type="Gene3D" id="1.10.510.10">
    <property type="entry name" value="Transferase(Phosphotransferase) domain 1"/>
    <property type="match status" value="1"/>
</dbReference>
<feature type="region of interest" description="Disordered" evidence="7">
    <location>
        <begin position="299"/>
        <end position="389"/>
    </location>
</feature>
<organism evidence="9 10">
    <name type="scientific">Lagenidium giganteum</name>
    <dbReference type="NCBI Taxonomy" id="4803"/>
    <lineage>
        <taxon>Eukaryota</taxon>
        <taxon>Sar</taxon>
        <taxon>Stramenopiles</taxon>
        <taxon>Oomycota</taxon>
        <taxon>Peronosporomycetes</taxon>
        <taxon>Pythiales</taxon>
        <taxon>Pythiaceae</taxon>
    </lineage>
</organism>
<feature type="compositionally biased region" description="Low complexity" evidence="7">
    <location>
        <begin position="334"/>
        <end position="371"/>
    </location>
</feature>
<protein>
    <recommendedName>
        <fullName evidence="8">Protein kinase domain-containing protein</fullName>
    </recommendedName>
</protein>
<comment type="caution">
    <text evidence="9">The sequence shown here is derived from an EMBL/GenBank/DDBJ whole genome shotgun (WGS) entry which is preliminary data.</text>
</comment>
<comment type="similarity">
    <text evidence="6">Belongs to the protein kinase superfamily.</text>
</comment>
<proteinExistence type="inferred from homology"/>
<keyword evidence="10" id="KW-1185">Reference proteome</keyword>
<dbReference type="PROSITE" id="PS00107">
    <property type="entry name" value="PROTEIN_KINASE_ATP"/>
    <property type="match status" value="1"/>
</dbReference>
<keyword evidence="6" id="KW-0723">Serine/threonine-protein kinase</keyword>
<reference evidence="9" key="2">
    <citation type="journal article" date="2023" name="Microbiol Resour">
        <title>Decontamination and Annotation of the Draft Genome Sequence of the Oomycete Lagenidium giganteum ARSEF 373.</title>
        <authorList>
            <person name="Morgan W.R."/>
            <person name="Tartar A."/>
        </authorList>
    </citation>
    <scope>NUCLEOTIDE SEQUENCE</scope>
    <source>
        <strain evidence="9">ARSEF 373</strain>
    </source>
</reference>
<evidence type="ECO:0000256" key="5">
    <source>
        <dbReference type="PROSITE-ProRule" id="PRU10141"/>
    </source>
</evidence>
<name>A0AAV2YLY3_9STRA</name>
<evidence type="ECO:0000256" key="7">
    <source>
        <dbReference type="SAM" id="MobiDB-lite"/>
    </source>
</evidence>
<accession>A0AAV2YLY3</accession>
<dbReference type="PANTHER" id="PTHR48016">
    <property type="entry name" value="MAP KINASE KINASE KINASE SSK2-RELATED-RELATED"/>
    <property type="match status" value="1"/>
</dbReference>
<dbReference type="SMART" id="SM00220">
    <property type="entry name" value="S_TKc"/>
    <property type="match status" value="1"/>
</dbReference>
<evidence type="ECO:0000256" key="4">
    <source>
        <dbReference type="ARBA" id="ARBA00022840"/>
    </source>
</evidence>
<dbReference type="PANTHER" id="PTHR48016:SF56">
    <property type="entry name" value="MAPKK KINASE"/>
    <property type="match status" value="1"/>
</dbReference>
<evidence type="ECO:0000256" key="2">
    <source>
        <dbReference type="ARBA" id="ARBA00022741"/>
    </source>
</evidence>
<feature type="region of interest" description="Disordered" evidence="7">
    <location>
        <begin position="167"/>
        <end position="186"/>
    </location>
</feature>
<dbReference type="CDD" id="cd06606">
    <property type="entry name" value="STKc_MAPKKK"/>
    <property type="match status" value="1"/>
</dbReference>
<dbReference type="InterPro" id="IPR050538">
    <property type="entry name" value="MAP_kinase_kinase_kinase"/>
</dbReference>
<keyword evidence="4 5" id="KW-0067">ATP-binding</keyword>
<dbReference type="AlphaFoldDB" id="A0AAV2YLY3"/>
<dbReference type="InterPro" id="IPR017441">
    <property type="entry name" value="Protein_kinase_ATP_BS"/>
</dbReference>
<dbReference type="PROSITE" id="PS50011">
    <property type="entry name" value="PROTEIN_KINASE_DOM"/>
    <property type="match status" value="1"/>
</dbReference>
<reference evidence="9" key="1">
    <citation type="submission" date="2022-11" db="EMBL/GenBank/DDBJ databases">
        <authorList>
            <person name="Morgan W.R."/>
            <person name="Tartar A."/>
        </authorList>
    </citation>
    <scope>NUCLEOTIDE SEQUENCE</scope>
    <source>
        <strain evidence="9">ARSEF 373</strain>
    </source>
</reference>
<gene>
    <name evidence="9" type="ORF">N0F65_012522</name>
</gene>
<evidence type="ECO:0000256" key="1">
    <source>
        <dbReference type="ARBA" id="ARBA00022679"/>
    </source>
</evidence>
<dbReference type="Pfam" id="PF00069">
    <property type="entry name" value="Pkinase"/>
    <property type="match status" value="1"/>
</dbReference>
<dbReference type="InterPro" id="IPR008271">
    <property type="entry name" value="Ser/Thr_kinase_AS"/>
</dbReference>
<dbReference type="InterPro" id="IPR011009">
    <property type="entry name" value="Kinase-like_dom_sf"/>
</dbReference>
<keyword evidence="3" id="KW-0418">Kinase</keyword>
<evidence type="ECO:0000256" key="6">
    <source>
        <dbReference type="RuleBase" id="RU000304"/>
    </source>
</evidence>
<keyword evidence="1" id="KW-0808">Transferase</keyword>
<keyword evidence="2 5" id="KW-0547">Nucleotide-binding</keyword>
<feature type="non-terminal residue" evidence="9">
    <location>
        <position position="1"/>
    </location>
</feature>
<dbReference type="GO" id="GO:0004674">
    <property type="term" value="F:protein serine/threonine kinase activity"/>
    <property type="evidence" value="ECO:0007669"/>
    <property type="project" value="UniProtKB-KW"/>
</dbReference>
<evidence type="ECO:0000313" key="10">
    <source>
        <dbReference type="Proteomes" id="UP001146120"/>
    </source>
</evidence>
<feature type="binding site" evidence="5">
    <location>
        <position position="34"/>
    </location>
    <ligand>
        <name>ATP</name>
        <dbReference type="ChEBI" id="CHEBI:30616"/>
    </ligand>
</feature>
<dbReference type="InterPro" id="IPR000719">
    <property type="entry name" value="Prot_kinase_dom"/>
</dbReference>
<feature type="compositionally biased region" description="Polar residues" evidence="7">
    <location>
        <begin position="168"/>
        <end position="181"/>
    </location>
</feature>
<dbReference type="SUPFAM" id="SSF56112">
    <property type="entry name" value="Protein kinase-like (PK-like)"/>
    <property type="match status" value="1"/>
</dbReference>
<feature type="domain" description="Protein kinase" evidence="8">
    <location>
        <begin position="5"/>
        <end position="288"/>
    </location>
</feature>
<dbReference type="GO" id="GO:0005524">
    <property type="term" value="F:ATP binding"/>
    <property type="evidence" value="ECO:0007669"/>
    <property type="project" value="UniProtKB-UniRule"/>
</dbReference>
<sequence length="389" mass="42609">RTILWQKGPVIGGGRFGQVFLGLRVPSADFLAIKQVFVQEEIDQGHDTSTLSMQRVVGLDKIEREIEIIGVLDHPNIVRFIGTERYGPTVHIFMEYMQCGSLSRILSEFGAFEEVTIRQYIRDVVRGVHYLHALGIAHRDLKCANLLLDDDGVVKITDFGTAKRVNDIGSSSATDSESPDTARSVREGVGTPYWMAPEIVRAEKGEDCWRKADIWGVGCLMIEMATTRPPWENYSNPLTAMFHIASDDAIPQLPSHLSTVAQDFLLQCFQKDARRRPSAEELLAHHFLATEVSEVSEHAVASAINDTPPEEPVLHSHSHDQSLQPPEVSDAPVSRTTARSSSTSGSSSSRSSSSGSSSSGSCSSRFSSSGRKGPLAYSSDEETTHKSGH</sequence>
<dbReference type="PROSITE" id="PS00108">
    <property type="entry name" value="PROTEIN_KINASE_ST"/>
    <property type="match status" value="1"/>
</dbReference>
<evidence type="ECO:0000313" key="9">
    <source>
        <dbReference type="EMBL" id="DAZ94833.1"/>
    </source>
</evidence>
<evidence type="ECO:0000259" key="8">
    <source>
        <dbReference type="PROSITE" id="PS50011"/>
    </source>
</evidence>
<dbReference type="Proteomes" id="UP001146120">
    <property type="component" value="Unassembled WGS sequence"/>
</dbReference>
<evidence type="ECO:0000256" key="3">
    <source>
        <dbReference type="ARBA" id="ARBA00022777"/>
    </source>
</evidence>
<dbReference type="EMBL" id="DAKRPA010000230">
    <property type="protein sequence ID" value="DAZ94833.1"/>
    <property type="molecule type" value="Genomic_DNA"/>
</dbReference>